<evidence type="ECO:0000256" key="2">
    <source>
        <dbReference type="SAM" id="Phobius"/>
    </source>
</evidence>
<feature type="domain" description="RCK N-terminal" evidence="3">
    <location>
        <begin position="82"/>
        <end position="199"/>
    </location>
</feature>
<keyword evidence="2" id="KW-0812">Transmembrane</keyword>
<keyword evidence="5" id="KW-0406">Ion transport</keyword>
<accession>A0A7H0VJU8</accession>
<dbReference type="Pfam" id="PF02080">
    <property type="entry name" value="TrkA_C"/>
    <property type="match status" value="1"/>
</dbReference>
<name>A0A7H0VJU8_9FLAO</name>
<feature type="domain" description="RCK C-terminal" evidence="4">
    <location>
        <begin position="222"/>
        <end position="309"/>
    </location>
</feature>
<comment type="subcellular location">
    <subcellularLocation>
        <location evidence="1">Cell membrane</location>
        <topology evidence="1">Multi-pass membrane protein</topology>
    </subcellularLocation>
</comment>
<keyword evidence="2" id="KW-0472">Membrane</keyword>
<dbReference type="InterPro" id="IPR036721">
    <property type="entry name" value="RCK_C_sf"/>
</dbReference>
<keyword evidence="6" id="KW-1185">Reference proteome</keyword>
<evidence type="ECO:0000313" key="5">
    <source>
        <dbReference type="EMBL" id="QNR25996.1"/>
    </source>
</evidence>
<dbReference type="AlphaFoldDB" id="A0A7H0VJU8"/>
<evidence type="ECO:0000256" key="1">
    <source>
        <dbReference type="ARBA" id="ARBA00004651"/>
    </source>
</evidence>
<gene>
    <name evidence="5" type="ORF">H4K34_02775</name>
</gene>
<protein>
    <submittedName>
        <fullName evidence="5">Potassium channel protein</fullName>
    </submittedName>
</protein>
<dbReference type="SUPFAM" id="SSF51735">
    <property type="entry name" value="NAD(P)-binding Rossmann-fold domains"/>
    <property type="match status" value="1"/>
</dbReference>
<organism evidence="5 6">
    <name type="scientific">Croceimicrobium hydrocarbonivorans</name>
    <dbReference type="NCBI Taxonomy" id="2761580"/>
    <lineage>
        <taxon>Bacteria</taxon>
        <taxon>Pseudomonadati</taxon>
        <taxon>Bacteroidota</taxon>
        <taxon>Flavobacteriia</taxon>
        <taxon>Flavobacteriales</taxon>
        <taxon>Owenweeksiaceae</taxon>
        <taxon>Croceimicrobium</taxon>
    </lineage>
</organism>
<dbReference type="InterPro" id="IPR013099">
    <property type="entry name" value="K_chnl_dom"/>
</dbReference>
<dbReference type="PANTHER" id="PTHR43833:SF9">
    <property type="entry name" value="POTASSIUM CHANNEL PROTEIN YUGO-RELATED"/>
    <property type="match status" value="1"/>
</dbReference>
<proteinExistence type="predicted"/>
<dbReference type="KEGG" id="chyd:H4K34_02775"/>
<dbReference type="InterPro" id="IPR006037">
    <property type="entry name" value="RCK_C"/>
</dbReference>
<dbReference type="Pfam" id="PF07885">
    <property type="entry name" value="Ion_trans_2"/>
    <property type="match status" value="1"/>
</dbReference>
<dbReference type="Proteomes" id="UP000516305">
    <property type="component" value="Chromosome"/>
</dbReference>
<dbReference type="PROSITE" id="PS51202">
    <property type="entry name" value="RCK_C"/>
    <property type="match status" value="1"/>
</dbReference>
<dbReference type="InterPro" id="IPR036291">
    <property type="entry name" value="NAD(P)-bd_dom_sf"/>
</dbReference>
<dbReference type="GO" id="GO:0008324">
    <property type="term" value="F:monoatomic cation transmembrane transporter activity"/>
    <property type="evidence" value="ECO:0007669"/>
    <property type="project" value="InterPro"/>
</dbReference>
<keyword evidence="5" id="KW-0813">Transport</keyword>
<dbReference type="SUPFAM" id="SSF81324">
    <property type="entry name" value="Voltage-gated potassium channels"/>
    <property type="match status" value="1"/>
</dbReference>
<dbReference type="Gene3D" id="3.30.70.1450">
    <property type="entry name" value="Regulator of K+ conductance, C-terminal domain"/>
    <property type="match status" value="1"/>
</dbReference>
<feature type="transmembrane region" description="Helical" evidence="2">
    <location>
        <begin position="36"/>
        <end position="61"/>
    </location>
</feature>
<dbReference type="Gene3D" id="1.10.287.70">
    <property type="match status" value="1"/>
</dbReference>
<keyword evidence="2" id="KW-1133">Transmembrane helix</keyword>
<reference evidence="5 6" key="1">
    <citation type="submission" date="2020-08" db="EMBL/GenBank/DDBJ databases">
        <title>Croceimicrobium hydrocarbonivorans gen. nov., sp. nov., a novel marine bacterium isolated from a bacterial consortium that degrades polyethylene terephthalate.</title>
        <authorList>
            <person name="Liu R."/>
        </authorList>
    </citation>
    <scope>NUCLEOTIDE SEQUENCE [LARGE SCALE GENOMIC DNA]</scope>
    <source>
        <strain evidence="5 6">A20-9</strain>
    </source>
</reference>
<dbReference type="Pfam" id="PF02254">
    <property type="entry name" value="TrkA_N"/>
    <property type="match status" value="1"/>
</dbReference>
<sequence length="317" mass="34858">MLIEDYHFSEAFYMTIITVSTVGFGEVQALSTAGQWFTSFLIIASFGTFAYGLTLLTQVLISGELAEDIKRRNLNRSISTIKGHVILCGFGRNGRRALRKLVAYGQEVLVIENDPQIIEQYLKSANVLYLEADATDDDVLRQAGVDRANALVTTLSKDADNLFVVISARTLSPSIRLISRASSESTERKLRAVGVDSVVMPEGVGGGHMASLVMNPNIVEFLEHLSVEGSSDSNLEEIELSDLLGEKRSCNLNELHIRQRTGCTIIGIKDPEGNYMINPSSEIILRPKSRLFVLGNARQIKALNDLLAEIHTQNSNT</sequence>
<dbReference type="EMBL" id="CP060139">
    <property type="protein sequence ID" value="QNR25996.1"/>
    <property type="molecule type" value="Genomic_DNA"/>
</dbReference>
<dbReference type="Gene3D" id="3.40.50.720">
    <property type="entry name" value="NAD(P)-binding Rossmann-like Domain"/>
    <property type="match status" value="1"/>
</dbReference>
<evidence type="ECO:0000259" key="4">
    <source>
        <dbReference type="PROSITE" id="PS51202"/>
    </source>
</evidence>
<dbReference type="PANTHER" id="PTHR43833">
    <property type="entry name" value="POTASSIUM CHANNEL PROTEIN 2-RELATED-RELATED"/>
    <property type="match status" value="1"/>
</dbReference>
<dbReference type="GO" id="GO:0005886">
    <property type="term" value="C:plasma membrane"/>
    <property type="evidence" value="ECO:0007669"/>
    <property type="project" value="UniProtKB-SubCell"/>
</dbReference>
<feature type="transmembrane region" description="Helical" evidence="2">
    <location>
        <begin position="12"/>
        <end position="30"/>
    </location>
</feature>
<keyword evidence="5" id="KW-0407">Ion channel</keyword>
<dbReference type="PROSITE" id="PS51201">
    <property type="entry name" value="RCK_N"/>
    <property type="match status" value="1"/>
</dbReference>
<dbReference type="InterPro" id="IPR003148">
    <property type="entry name" value="RCK_N"/>
</dbReference>
<dbReference type="InterPro" id="IPR050721">
    <property type="entry name" value="Trk_Ktr_HKT_K-transport"/>
</dbReference>
<dbReference type="GO" id="GO:0006813">
    <property type="term" value="P:potassium ion transport"/>
    <property type="evidence" value="ECO:0007669"/>
    <property type="project" value="InterPro"/>
</dbReference>
<evidence type="ECO:0000313" key="6">
    <source>
        <dbReference type="Proteomes" id="UP000516305"/>
    </source>
</evidence>
<dbReference type="SUPFAM" id="SSF116726">
    <property type="entry name" value="TrkA C-terminal domain-like"/>
    <property type="match status" value="1"/>
</dbReference>
<evidence type="ECO:0000259" key="3">
    <source>
        <dbReference type="PROSITE" id="PS51201"/>
    </source>
</evidence>